<reference evidence="2" key="1">
    <citation type="journal article" date="2020" name="mSystems">
        <title>Genome- and Community-Level Interaction Insights into Carbon Utilization and Element Cycling Functions of Hydrothermarchaeota in Hydrothermal Sediment.</title>
        <authorList>
            <person name="Zhou Z."/>
            <person name="Liu Y."/>
            <person name="Xu W."/>
            <person name="Pan J."/>
            <person name="Luo Z.H."/>
            <person name="Li M."/>
        </authorList>
    </citation>
    <scope>NUCLEOTIDE SEQUENCE [LARGE SCALE GENOMIC DNA]</scope>
    <source>
        <strain evidence="2">SpSt-716</strain>
    </source>
</reference>
<evidence type="ECO:0000256" key="1">
    <source>
        <dbReference type="SAM" id="Coils"/>
    </source>
</evidence>
<keyword evidence="1" id="KW-0175">Coiled coil</keyword>
<organism evidence="2">
    <name type="scientific">Candidatus Caldatribacterium californiense</name>
    <dbReference type="NCBI Taxonomy" id="1454726"/>
    <lineage>
        <taxon>Bacteria</taxon>
        <taxon>Pseudomonadati</taxon>
        <taxon>Atribacterota</taxon>
        <taxon>Atribacteria</taxon>
        <taxon>Atribacterales</taxon>
        <taxon>Candidatus Caldatribacteriaceae</taxon>
        <taxon>Candidatus Caldatribacterium</taxon>
    </lineage>
</organism>
<sequence>MVLFTFALFFFAPRFSAKVAEYVRFSRELEELAKREAELRTQIAYLAKERQYLEEDWYIEKLAREKLHLVKPGEILVRVVRPGE</sequence>
<name>A0A7V3YLH3_9BACT</name>
<gene>
    <name evidence="2" type="ORF">ENU96_04145</name>
</gene>
<feature type="coiled-coil region" evidence="1">
    <location>
        <begin position="22"/>
        <end position="49"/>
    </location>
</feature>
<dbReference type="AlphaFoldDB" id="A0A7V3YLH3"/>
<dbReference type="InterPro" id="IPR007060">
    <property type="entry name" value="FtsL/DivIC"/>
</dbReference>
<evidence type="ECO:0008006" key="3">
    <source>
        <dbReference type="Google" id="ProtNLM"/>
    </source>
</evidence>
<dbReference type="Pfam" id="PF04977">
    <property type="entry name" value="DivIC"/>
    <property type="match status" value="1"/>
</dbReference>
<dbReference type="EMBL" id="DTEN01000163">
    <property type="protein sequence ID" value="HGI74850.1"/>
    <property type="molecule type" value="Genomic_DNA"/>
</dbReference>
<evidence type="ECO:0000313" key="2">
    <source>
        <dbReference type="EMBL" id="HGI74850.1"/>
    </source>
</evidence>
<protein>
    <recommendedName>
        <fullName evidence="3">Septum formation initiator family protein</fullName>
    </recommendedName>
</protein>
<proteinExistence type="predicted"/>
<comment type="caution">
    <text evidence="2">The sequence shown here is derived from an EMBL/GenBank/DDBJ whole genome shotgun (WGS) entry which is preliminary data.</text>
</comment>
<accession>A0A7V3YLH3</accession>